<evidence type="ECO:0000256" key="2">
    <source>
        <dbReference type="ARBA" id="ARBA00023125"/>
    </source>
</evidence>
<evidence type="ECO:0000313" key="4">
    <source>
        <dbReference type="EMBL" id="RAO24675.1"/>
    </source>
</evidence>
<dbReference type="RefSeq" id="WP_112698188.1">
    <property type="nucleotide sequence ID" value="NZ_PYAC01000001.1"/>
</dbReference>
<dbReference type="InterPro" id="IPR002052">
    <property type="entry name" value="DNA_methylase_N6_adenine_CS"/>
</dbReference>
<dbReference type="SUPFAM" id="SSF116734">
    <property type="entry name" value="DNA methylase specificity domain"/>
    <property type="match status" value="1"/>
</dbReference>
<dbReference type="EMBL" id="PYAC01000001">
    <property type="protein sequence ID" value="RAO24675.1"/>
    <property type="molecule type" value="Genomic_DNA"/>
</dbReference>
<name>A0ABX9D9S4_9ACTN</name>
<gene>
    <name evidence="4" type="ORF">MED15_00433</name>
</gene>
<comment type="caution">
    <text evidence="4">The sequence shown here is derived from an EMBL/GenBank/DDBJ whole genome shotgun (WGS) entry which is preliminary data.</text>
</comment>
<dbReference type="SUPFAM" id="SSF53335">
    <property type="entry name" value="S-adenosyl-L-methionine-dependent methyltransferases"/>
    <property type="match status" value="1"/>
</dbReference>
<dbReference type="Gene3D" id="3.40.50.150">
    <property type="entry name" value="Vaccinia Virus protein VP39"/>
    <property type="match status" value="1"/>
</dbReference>
<dbReference type="InterPro" id="IPR052916">
    <property type="entry name" value="Type-I_RE_MTase_Subunit"/>
</dbReference>
<keyword evidence="5" id="KW-1185">Reference proteome</keyword>
<dbReference type="PROSITE" id="PS00092">
    <property type="entry name" value="N6_MTASE"/>
    <property type="match status" value="1"/>
</dbReference>
<evidence type="ECO:0000259" key="3">
    <source>
        <dbReference type="Pfam" id="PF02384"/>
    </source>
</evidence>
<proteinExistence type="predicted"/>
<feature type="domain" description="DNA methylase adenine-specific" evidence="3">
    <location>
        <begin position="165"/>
        <end position="386"/>
    </location>
</feature>
<dbReference type="PANTHER" id="PTHR42998">
    <property type="entry name" value="TYPE I RESTRICTION ENZYME HINDVIIP M PROTEIN-RELATED"/>
    <property type="match status" value="1"/>
</dbReference>
<reference evidence="4 5" key="1">
    <citation type="submission" date="2018-03" db="EMBL/GenBank/DDBJ databases">
        <title>Defining the species Micromonospora saelicesensis and Micromonospora noduli under the framework of genomics.</title>
        <authorList>
            <person name="Riesco R."/>
            <person name="Trujillo M.E."/>
        </authorList>
    </citation>
    <scope>NUCLEOTIDE SEQUENCE [LARGE SCALE GENOMIC DNA]</scope>
    <source>
        <strain evidence="4 5">MED15</strain>
    </source>
</reference>
<sequence>MLGSDGPTVATGDIARLAGVGRAAVSNWRRRFPDFPQPVGGSSASPLFALAEVEAWLSAHDKPFRLTPVDRVWQSLRGSAADLELGDRIGYLGGFLVFLERDPAGWKALADQPDAVVVDRLVEAMRTAVPEFGHLITDLPDRDAAIIVRLVAEAADQEGSRAVFDFLCQRYLEVHSRRHTVTPAAFAFLMVALAASETETILDPACGIGTLLLAAAGSRAQEFRGQEVNRTAARIAAARLLLHAGNARVAVSDSLRSDAYAGDLFDAVVCNPPFADRSWGHDELAGDARWEYGLPPRGEPELAWVQHCLRHVKPGGRVAILMPGAAASRRSGRRIRGNLLRAGALRAVICLSATGPAGTLAPDVWLMQRPDGTPRLDEVLMVDACSEPAGAVEAWVAFCAGSELPAGSRAVPIIDLLDDDVDLSPGRHLAAAGTRPSAFPPVLAALSKAVDALVPTLPDLTDNPSPDVPVMTTVGELLRTGAVTLRQAPMKMGTDEDGPTPVLTARDVRLGRPASGTAVPLPGAVTLRAGDVVTPLASQASAFHVVTEGGPLLGPRLYLLRVDPEQLDPYFLAGFLRATRHGSGSGGSSLAGRLDIRRARLPRLPLSEQRRIGAAFRQLMAFETRLREATALGEELVERGFVGLSDGTLRPTVAD</sequence>
<protein>
    <submittedName>
        <fullName evidence="4">Site-specific DNA-methyltransferase (Adenine-spe cific)</fullName>
    </submittedName>
</protein>
<dbReference type="PANTHER" id="PTHR42998:SF1">
    <property type="entry name" value="TYPE I RESTRICTION ENZYME HINDI METHYLASE SUBUNIT"/>
    <property type="match status" value="1"/>
</dbReference>
<organism evidence="4 5">
    <name type="scientific">Micromonospora noduli</name>
    <dbReference type="NCBI Taxonomy" id="709876"/>
    <lineage>
        <taxon>Bacteria</taxon>
        <taxon>Bacillati</taxon>
        <taxon>Actinomycetota</taxon>
        <taxon>Actinomycetes</taxon>
        <taxon>Micromonosporales</taxon>
        <taxon>Micromonosporaceae</taxon>
        <taxon>Micromonospora</taxon>
    </lineage>
</organism>
<evidence type="ECO:0000313" key="5">
    <source>
        <dbReference type="Proteomes" id="UP000249045"/>
    </source>
</evidence>
<keyword evidence="2" id="KW-0238">DNA-binding</keyword>
<dbReference type="CDD" id="cd02440">
    <property type="entry name" value="AdoMet_MTases"/>
    <property type="match status" value="1"/>
</dbReference>
<dbReference type="Pfam" id="PF02384">
    <property type="entry name" value="N6_Mtase"/>
    <property type="match status" value="1"/>
</dbReference>
<dbReference type="Proteomes" id="UP000249045">
    <property type="component" value="Unassembled WGS sequence"/>
</dbReference>
<dbReference type="InterPro" id="IPR044946">
    <property type="entry name" value="Restrct_endonuc_typeI_TRD_sf"/>
</dbReference>
<keyword evidence="1" id="KW-0680">Restriction system</keyword>
<accession>A0ABX9D9S4</accession>
<dbReference type="PRINTS" id="PR00507">
    <property type="entry name" value="N12N6MTFRASE"/>
</dbReference>
<evidence type="ECO:0000256" key="1">
    <source>
        <dbReference type="ARBA" id="ARBA00022747"/>
    </source>
</evidence>
<dbReference type="InterPro" id="IPR029063">
    <property type="entry name" value="SAM-dependent_MTases_sf"/>
</dbReference>
<dbReference type="InterPro" id="IPR003356">
    <property type="entry name" value="DNA_methylase_A-5"/>
</dbReference>
<dbReference type="Gene3D" id="3.90.220.20">
    <property type="entry name" value="DNA methylase specificity domains"/>
    <property type="match status" value="1"/>
</dbReference>